<dbReference type="InterPro" id="IPR000307">
    <property type="entry name" value="Ribosomal_bS16"/>
</dbReference>
<feature type="compositionally biased region" description="Basic and acidic residues" evidence="4">
    <location>
        <begin position="96"/>
        <end position="110"/>
    </location>
</feature>
<keyword evidence="1 3" id="KW-0689">Ribosomal protein</keyword>
<dbReference type="EMBL" id="NISJ01000012">
    <property type="protein sequence ID" value="OWQ92651.1"/>
    <property type="molecule type" value="Genomic_DNA"/>
</dbReference>
<accession>A0A246JJ68</accession>
<dbReference type="GO" id="GO:0005737">
    <property type="term" value="C:cytoplasm"/>
    <property type="evidence" value="ECO:0007669"/>
    <property type="project" value="UniProtKB-ARBA"/>
</dbReference>
<dbReference type="PANTHER" id="PTHR12919:SF20">
    <property type="entry name" value="SMALL RIBOSOMAL SUBUNIT PROTEIN BS16M"/>
    <property type="match status" value="1"/>
</dbReference>
<dbReference type="GO" id="GO:0006412">
    <property type="term" value="P:translation"/>
    <property type="evidence" value="ECO:0007669"/>
    <property type="project" value="UniProtKB-UniRule"/>
</dbReference>
<comment type="similarity">
    <text evidence="3">Belongs to the bacterial ribosomal protein bS16 family.</text>
</comment>
<name>A0A246JJ68_9SPHN</name>
<dbReference type="SUPFAM" id="SSF54565">
    <property type="entry name" value="Ribosomal protein S16"/>
    <property type="match status" value="1"/>
</dbReference>
<comment type="caution">
    <text evidence="5">The sequence shown here is derived from an EMBL/GenBank/DDBJ whole genome shotgun (WGS) entry which is preliminary data.</text>
</comment>
<evidence type="ECO:0000256" key="1">
    <source>
        <dbReference type="ARBA" id="ARBA00022980"/>
    </source>
</evidence>
<keyword evidence="6" id="KW-1185">Reference proteome</keyword>
<dbReference type="Gene3D" id="3.30.1320.10">
    <property type="match status" value="1"/>
</dbReference>
<dbReference type="GO" id="GO:0015935">
    <property type="term" value="C:small ribosomal subunit"/>
    <property type="evidence" value="ECO:0007669"/>
    <property type="project" value="TreeGrafter"/>
</dbReference>
<dbReference type="HAMAP" id="MF_00385">
    <property type="entry name" value="Ribosomal_bS16"/>
    <property type="match status" value="1"/>
</dbReference>
<dbReference type="GO" id="GO:0003735">
    <property type="term" value="F:structural constituent of ribosome"/>
    <property type="evidence" value="ECO:0007669"/>
    <property type="project" value="InterPro"/>
</dbReference>
<sequence>MATSIRLSRGGSKKRPYYKIVVADSRAPRDGRFIERIGSYNPLLAKDNPERIKLDADRAKHWLSVGAQPSDRVARFLDAAGVQERAARNNPNKAVPGEKAKERAEEKAQKIADAAEAAAAAAAAPAPEPEVVAEEAAAPEAAESDATGSVKSEETTEAVAEAVADEVPAEATPADATAIAEEVAEGGPVAEEAPSAEAGEEKAEG</sequence>
<dbReference type="Pfam" id="PF00886">
    <property type="entry name" value="Ribosomal_S16"/>
    <property type="match status" value="1"/>
</dbReference>
<feature type="compositionally biased region" description="Low complexity" evidence="4">
    <location>
        <begin position="111"/>
        <end position="125"/>
    </location>
</feature>
<evidence type="ECO:0000256" key="4">
    <source>
        <dbReference type="SAM" id="MobiDB-lite"/>
    </source>
</evidence>
<evidence type="ECO:0000313" key="6">
    <source>
        <dbReference type="Proteomes" id="UP000197097"/>
    </source>
</evidence>
<dbReference type="AlphaFoldDB" id="A0A246JJ68"/>
<organism evidence="5 6">
    <name type="scientific">Sphingopyxis witflariensis</name>
    <dbReference type="NCBI Taxonomy" id="173675"/>
    <lineage>
        <taxon>Bacteria</taxon>
        <taxon>Pseudomonadati</taxon>
        <taxon>Pseudomonadota</taxon>
        <taxon>Alphaproteobacteria</taxon>
        <taxon>Sphingomonadales</taxon>
        <taxon>Sphingomonadaceae</taxon>
        <taxon>Sphingopyxis</taxon>
    </lineage>
</organism>
<feature type="compositionally biased region" description="Low complexity" evidence="4">
    <location>
        <begin position="134"/>
        <end position="146"/>
    </location>
</feature>
<dbReference type="OrthoDB" id="9807878at2"/>
<dbReference type="PANTHER" id="PTHR12919">
    <property type="entry name" value="30S RIBOSOMAL PROTEIN S16"/>
    <property type="match status" value="1"/>
</dbReference>
<evidence type="ECO:0000256" key="2">
    <source>
        <dbReference type="ARBA" id="ARBA00023274"/>
    </source>
</evidence>
<feature type="compositionally biased region" description="Low complexity" evidence="4">
    <location>
        <begin position="169"/>
        <end position="197"/>
    </location>
</feature>
<evidence type="ECO:0000256" key="3">
    <source>
        <dbReference type="HAMAP-Rule" id="MF_00385"/>
    </source>
</evidence>
<evidence type="ECO:0000313" key="5">
    <source>
        <dbReference type="EMBL" id="OWQ92651.1"/>
    </source>
</evidence>
<keyword evidence="2 3" id="KW-0687">Ribonucleoprotein</keyword>
<proteinExistence type="inferred from homology"/>
<protein>
    <recommendedName>
        <fullName evidence="3">Small ribosomal subunit protein bS16</fullName>
    </recommendedName>
</protein>
<dbReference type="Proteomes" id="UP000197097">
    <property type="component" value="Unassembled WGS sequence"/>
</dbReference>
<reference evidence="5 6" key="1">
    <citation type="journal article" date="2002" name="Int. J. Syst. Evol. Microbiol.">
        <title>Sphingopyxis witflariensis sp. nov., isolated from activated sludge.</title>
        <authorList>
            <person name="Kampfer P."/>
            <person name="Witzenberger R."/>
            <person name="Denner E.B."/>
            <person name="Busse H.J."/>
            <person name="Neef A."/>
        </authorList>
    </citation>
    <scope>NUCLEOTIDE SEQUENCE [LARGE SCALE GENOMIC DNA]</scope>
    <source>
        <strain evidence="5 6">DSM 14551</strain>
    </source>
</reference>
<dbReference type="NCBIfam" id="TIGR00002">
    <property type="entry name" value="S16"/>
    <property type="match status" value="1"/>
</dbReference>
<feature type="region of interest" description="Disordered" evidence="4">
    <location>
        <begin position="84"/>
        <end position="205"/>
    </location>
</feature>
<gene>
    <name evidence="3" type="primary">rpsP</name>
    <name evidence="5" type="ORF">CDQ91_17875</name>
</gene>
<dbReference type="InterPro" id="IPR023803">
    <property type="entry name" value="Ribosomal_bS16_dom_sf"/>
</dbReference>